<keyword evidence="3" id="KW-1185">Reference proteome</keyword>
<dbReference type="AlphaFoldDB" id="A0A8S3WAB9"/>
<evidence type="ECO:0000313" key="2">
    <source>
        <dbReference type="EMBL" id="CAG4948462.1"/>
    </source>
</evidence>
<evidence type="ECO:0000256" key="1">
    <source>
        <dbReference type="SAM" id="MobiDB-lite"/>
    </source>
</evidence>
<dbReference type="EMBL" id="CAJQZP010000220">
    <property type="protein sequence ID" value="CAG4948462.1"/>
    <property type="molecule type" value="Genomic_DNA"/>
</dbReference>
<evidence type="ECO:0000313" key="3">
    <source>
        <dbReference type="Proteomes" id="UP000691718"/>
    </source>
</evidence>
<comment type="caution">
    <text evidence="2">The sequence shown here is derived from an EMBL/GenBank/DDBJ whole genome shotgun (WGS) entry which is preliminary data.</text>
</comment>
<proteinExistence type="predicted"/>
<dbReference type="OrthoDB" id="6617753at2759"/>
<accession>A0A8S3WAB9</accession>
<sequence>MNTYRTNYRKEQKKSKIRRNQGQASTTYTCRVYDRRNKEVETDGDFKIYTESSSDAVQSPQASTSSAVVQSLNPPTPSRNRSRPTKRTSNSDSVTEDVLLSVRDHFKRPAVPEVVATFL</sequence>
<feature type="compositionally biased region" description="Polar residues" evidence="1">
    <location>
        <begin position="51"/>
        <end position="72"/>
    </location>
</feature>
<protein>
    <submittedName>
        <fullName evidence="2">(apollo) hypothetical protein</fullName>
    </submittedName>
</protein>
<gene>
    <name evidence="2" type="ORF">PAPOLLO_LOCUS3782</name>
</gene>
<reference evidence="2" key="1">
    <citation type="submission" date="2021-04" db="EMBL/GenBank/DDBJ databases">
        <authorList>
            <person name="Tunstrom K."/>
        </authorList>
    </citation>
    <scope>NUCLEOTIDE SEQUENCE</scope>
</reference>
<feature type="compositionally biased region" description="Polar residues" evidence="1">
    <location>
        <begin position="20"/>
        <end position="29"/>
    </location>
</feature>
<organism evidence="2 3">
    <name type="scientific">Parnassius apollo</name>
    <name type="common">Apollo butterfly</name>
    <name type="synonym">Papilio apollo</name>
    <dbReference type="NCBI Taxonomy" id="110799"/>
    <lineage>
        <taxon>Eukaryota</taxon>
        <taxon>Metazoa</taxon>
        <taxon>Ecdysozoa</taxon>
        <taxon>Arthropoda</taxon>
        <taxon>Hexapoda</taxon>
        <taxon>Insecta</taxon>
        <taxon>Pterygota</taxon>
        <taxon>Neoptera</taxon>
        <taxon>Endopterygota</taxon>
        <taxon>Lepidoptera</taxon>
        <taxon>Glossata</taxon>
        <taxon>Ditrysia</taxon>
        <taxon>Papilionoidea</taxon>
        <taxon>Papilionidae</taxon>
        <taxon>Parnassiinae</taxon>
        <taxon>Parnassini</taxon>
        <taxon>Parnassius</taxon>
        <taxon>Parnassius</taxon>
    </lineage>
</organism>
<feature type="region of interest" description="Disordered" evidence="1">
    <location>
        <begin position="1"/>
        <end position="30"/>
    </location>
</feature>
<dbReference type="Proteomes" id="UP000691718">
    <property type="component" value="Unassembled WGS sequence"/>
</dbReference>
<feature type="region of interest" description="Disordered" evidence="1">
    <location>
        <begin position="51"/>
        <end position="97"/>
    </location>
</feature>
<name>A0A8S3WAB9_PARAO</name>